<feature type="transmembrane region" description="Helical" evidence="7">
    <location>
        <begin position="408"/>
        <end position="427"/>
    </location>
</feature>
<dbReference type="InterPro" id="IPR011701">
    <property type="entry name" value="MFS"/>
</dbReference>
<dbReference type="Pfam" id="PF07690">
    <property type="entry name" value="MFS_1"/>
    <property type="match status" value="1"/>
</dbReference>
<keyword evidence="6 7" id="KW-0472">Membrane</keyword>
<dbReference type="RefSeq" id="XP_016232714.1">
    <property type="nucleotide sequence ID" value="XM_016384091.1"/>
</dbReference>
<organism evidence="9 10">
    <name type="scientific">Exophiala spinifera</name>
    <dbReference type="NCBI Taxonomy" id="91928"/>
    <lineage>
        <taxon>Eukaryota</taxon>
        <taxon>Fungi</taxon>
        <taxon>Dikarya</taxon>
        <taxon>Ascomycota</taxon>
        <taxon>Pezizomycotina</taxon>
        <taxon>Eurotiomycetes</taxon>
        <taxon>Chaetothyriomycetidae</taxon>
        <taxon>Chaetothyriales</taxon>
        <taxon>Herpotrichiellaceae</taxon>
        <taxon>Exophiala</taxon>
    </lineage>
</organism>
<dbReference type="GO" id="GO:0022857">
    <property type="term" value="F:transmembrane transporter activity"/>
    <property type="evidence" value="ECO:0007669"/>
    <property type="project" value="InterPro"/>
</dbReference>
<evidence type="ECO:0000259" key="8">
    <source>
        <dbReference type="PROSITE" id="PS50850"/>
    </source>
</evidence>
<feature type="transmembrane region" description="Helical" evidence="7">
    <location>
        <begin position="119"/>
        <end position="136"/>
    </location>
</feature>
<comment type="subcellular location">
    <subcellularLocation>
        <location evidence="1">Endomembrane system</location>
        <topology evidence="1">Multi-pass membrane protein</topology>
    </subcellularLocation>
</comment>
<evidence type="ECO:0000313" key="10">
    <source>
        <dbReference type="Proteomes" id="UP000053328"/>
    </source>
</evidence>
<feature type="transmembrane region" description="Helical" evidence="7">
    <location>
        <begin position="341"/>
        <end position="364"/>
    </location>
</feature>
<dbReference type="GO" id="GO:0012505">
    <property type="term" value="C:endomembrane system"/>
    <property type="evidence" value="ECO:0007669"/>
    <property type="project" value="UniProtKB-SubCell"/>
</dbReference>
<feature type="domain" description="Major facilitator superfamily (MFS) profile" evidence="8">
    <location>
        <begin position="53"/>
        <end position="430"/>
    </location>
</feature>
<dbReference type="PANTHER" id="PTHR23514">
    <property type="entry name" value="BYPASS OF STOP CODON PROTEIN 6"/>
    <property type="match status" value="1"/>
</dbReference>
<dbReference type="HOGENOM" id="CLU_021993_0_0_1"/>
<dbReference type="SUPFAM" id="SSF103473">
    <property type="entry name" value="MFS general substrate transporter"/>
    <property type="match status" value="1"/>
</dbReference>
<evidence type="ECO:0000256" key="3">
    <source>
        <dbReference type="ARBA" id="ARBA00022448"/>
    </source>
</evidence>
<keyword evidence="4 7" id="KW-0812">Transmembrane</keyword>
<keyword evidence="10" id="KW-1185">Reference proteome</keyword>
<dbReference type="AlphaFoldDB" id="A0A0D2B0U5"/>
<protein>
    <recommendedName>
        <fullName evidence="8">Major facilitator superfamily (MFS) profile domain-containing protein</fullName>
    </recommendedName>
</protein>
<feature type="transmembrane region" description="Helical" evidence="7">
    <location>
        <begin position="205"/>
        <end position="225"/>
    </location>
</feature>
<feature type="transmembrane region" description="Helical" evidence="7">
    <location>
        <begin position="287"/>
        <end position="308"/>
    </location>
</feature>
<reference evidence="9 10" key="1">
    <citation type="submission" date="2015-01" db="EMBL/GenBank/DDBJ databases">
        <title>The Genome Sequence of Exophiala spinifera CBS89968.</title>
        <authorList>
            <consortium name="The Broad Institute Genomics Platform"/>
            <person name="Cuomo C."/>
            <person name="de Hoog S."/>
            <person name="Gorbushina A."/>
            <person name="Stielow B."/>
            <person name="Teixiera M."/>
            <person name="Abouelleil A."/>
            <person name="Chapman S.B."/>
            <person name="Priest M."/>
            <person name="Young S.K."/>
            <person name="Wortman J."/>
            <person name="Nusbaum C."/>
            <person name="Birren B."/>
        </authorList>
    </citation>
    <scope>NUCLEOTIDE SEQUENCE [LARGE SCALE GENOMIC DNA]</scope>
    <source>
        <strain evidence="9 10">CBS 89968</strain>
    </source>
</reference>
<name>A0A0D2B0U5_9EURO</name>
<feature type="transmembrane region" description="Helical" evidence="7">
    <location>
        <begin position="50"/>
        <end position="75"/>
    </location>
</feature>
<dbReference type="GO" id="GO:0016020">
    <property type="term" value="C:membrane"/>
    <property type="evidence" value="ECO:0007669"/>
    <property type="project" value="TreeGrafter"/>
</dbReference>
<evidence type="ECO:0000256" key="7">
    <source>
        <dbReference type="SAM" id="Phobius"/>
    </source>
</evidence>
<feature type="transmembrane region" description="Helical" evidence="7">
    <location>
        <begin position="317"/>
        <end position="335"/>
    </location>
</feature>
<dbReference type="OrthoDB" id="413079at2759"/>
<feature type="transmembrane region" description="Helical" evidence="7">
    <location>
        <begin position="87"/>
        <end position="107"/>
    </location>
</feature>
<feature type="transmembrane region" description="Helical" evidence="7">
    <location>
        <begin position="246"/>
        <end position="267"/>
    </location>
</feature>
<evidence type="ECO:0000256" key="6">
    <source>
        <dbReference type="ARBA" id="ARBA00023136"/>
    </source>
</evidence>
<gene>
    <name evidence="9" type="ORF">PV08_09775</name>
</gene>
<feature type="transmembrane region" description="Helical" evidence="7">
    <location>
        <begin position="174"/>
        <end position="193"/>
    </location>
</feature>
<dbReference type="VEuPathDB" id="FungiDB:PV08_09775"/>
<evidence type="ECO:0000256" key="2">
    <source>
        <dbReference type="ARBA" id="ARBA00008335"/>
    </source>
</evidence>
<evidence type="ECO:0000256" key="1">
    <source>
        <dbReference type="ARBA" id="ARBA00004127"/>
    </source>
</evidence>
<evidence type="ECO:0000256" key="5">
    <source>
        <dbReference type="ARBA" id="ARBA00022989"/>
    </source>
</evidence>
<dbReference type="EMBL" id="KN847498">
    <property type="protein sequence ID" value="KIW12498.1"/>
    <property type="molecule type" value="Genomic_DNA"/>
</dbReference>
<dbReference type="InterPro" id="IPR036259">
    <property type="entry name" value="MFS_trans_sf"/>
</dbReference>
<keyword evidence="5 7" id="KW-1133">Transmembrane helix</keyword>
<evidence type="ECO:0000313" key="9">
    <source>
        <dbReference type="EMBL" id="KIW12498.1"/>
    </source>
</evidence>
<comment type="similarity">
    <text evidence="2">Belongs to the major facilitator superfamily.</text>
</comment>
<dbReference type="InterPro" id="IPR020846">
    <property type="entry name" value="MFS_dom"/>
</dbReference>
<dbReference type="PROSITE" id="PS50850">
    <property type="entry name" value="MFS"/>
    <property type="match status" value="1"/>
</dbReference>
<keyword evidence="3" id="KW-0813">Transport</keyword>
<dbReference type="GeneID" id="27336858"/>
<dbReference type="Gene3D" id="1.20.1250.20">
    <property type="entry name" value="MFS general substrate transporter like domains"/>
    <property type="match status" value="2"/>
</dbReference>
<proteinExistence type="inferred from homology"/>
<dbReference type="Proteomes" id="UP000053328">
    <property type="component" value="Unassembled WGS sequence"/>
</dbReference>
<dbReference type="InterPro" id="IPR051788">
    <property type="entry name" value="MFS_Transporter"/>
</dbReference>
<accession>A0A0D2B0U5</accession>
<evidence type="ECO:0000256" key="4">
    <source>
        <dbReference type="ARBA" id="ARBA00022692"/>
    </source>
</evidence>
<feature type="transmembrane region" description="Helical" evidence="7">
    <location>
        <begin position="142"/>
        <end position="167"/>
    </location>
</feature>
<feature type="transmembrane region" description="Helical" evidence="7">
    <location>
        <begin position="376"/>
        <end position="402"/>
    </location>
</feature>
<sequence>MGEMTIISQPTGPTGTDAEQRALLLHAQYVKQVEDGYGDQKLSSTPHEPLAFKVVAVMYSWFVTGMHVASIGALLPLIESYYDIKDATAALIFPVGVSGYLIGNSLVHLVHVKFGRRGIAVLGTLPHVVGGIILSSKPGYPFLLAAYFITGFGTGFSDSSFCTWAAVVRGSNKVSGLIHGSYAFGCVVGPVVVAALEKAGLGWQYFYFVMLVVFVVETWTLIVAFRHDDAATHHSKLSPKQDPVGGFAGCKEVIFMCGVFFFVIVGIETSLSGWLTSYMERSRHTAPSVAALATSLFWCGMVLGRFCLGPLTRLARLRNVVILLICTLIALQLLFRFEGPLALSLCLAAGIGFASGPLFPSAVLTMTAKLPTDIQLPAVALTCAIGQLGGAGAPFVIGIIAQSSGIESLFDVVLGLSLALLLIWLVFSRA</sequence>
<dbReference type="PANTHER" id="PTHR23514:SF3">
    <property type="entry name" value="BYPASS OF STOP CODON PROTEIN 6"/>
    <property type="match status" value="1"/>
</dbReference>